<organism evidence="2 3">
    <name type="scientific">Cryptosporidium xiaoi</name>
    <dbReference type="NCBI Taxonomy" id="659607"/>
    <lineage>
        <taxon>Eukaryota</taxon>
        <taxon>Sar</taxon>
        <taxon>Alveolata</taxon>
        <taxon>Apicomplexa</taxon>
        <taxon>Conoidasida</taxon>
        <taxon>Coccidia</taxon>
        <taxon>Eucoccidiorida</taxon>
        <taxon>Eimeriorina</taxon>
        <taxon>Cryptosporidiidae</taxon>
        <taxon>Cryptosporidium</taxon>
    </lineage>
</organism>
<feature type="coiled-coil region" evidence="1">
    <location>
        <begin position="180"/>
        <end position="207"/>
    </location>
</feature>
<evidence type="ECO:0000313" key="3">
    <source>
        <dbReference type="Proteomes" id="UP001311799"/>
    </source>
</evidence>
<evidence type="ECO:0000313" key="2">
    <source>
        <dbReference type="EMBL" id="KAK6588631.1"/>
    </source>
</evidence>
<gene>
    <name evidence="2" type="ORF">RS030_3470</name>
</gene>
<sequence>MEAYISNRYYHLFKNWIGSTKGFDVNGCLNKAGNENSNIVNTSDQVAIGVVSSIPSLNEFLRPLNELPNDLYLNIVSKHKCLLHELKIRLMEIFKKNCDKYKLQYKLDVVDERMTIIKELGSEVYKLSQQDLSNIYTQKDKEECLMVDKLLPIGEKIEELINHEEELFLKDLNIQLKNKLDVINKDIIQFQSQINDIEKELKDADETSHSFIIDAIDAFKSWSKNSMDIIRAVEKAN</sequence>
<protein>
    <submittedName>
        <fullName evidence="2">Uncharacterized protein</fullName>
    </submittedName>
</protein>
<dbReference type="EMBL" id="JAWDEY010000031">
    <property type="protein sequence ID" value="KAK6588631.1"/>
    <property type="molecule type" value="Genomic_DNA"/>
</dbReference>
<proteinExistence type="predicted"/>
<reference evidence="2 3" key="1">
    <citation type="submission" date="2023-10" db="EMBL/GenBank/DDBJ databases">
        <title>Comparative genomics analysis reveals potential genetic determinants of host preference in Cryptosporidium xiaoi.</title>
        <authorList>
            <person name="Xiao L."/>
            <person name="Li J."/>
        </authorList>
    </citation>
    <scope>NUCLEOTIDE SEQUENCE [LARGE SCALE GENOMIC DNA]</scope>
    <source>
        <strain evidence="2 3">52996</strain>
    </source>
</reference>
<dbReference type="AlphaFoldDB" id="A0AAV9Y1T1"/>
<keyword evidence="3" id="KW-1185">Reference proteome</keyword>
<evidence type="ECO:0000256" key="1">
    <source>
        <dbReference type="SAM" id="Coils"/>
    </source>
</evidence>
<name>A0AAV9Y1T1_9CRYT</name>
<keyword evidence="1" id="KW-0175">Coiled coil</keyword>
<comment type="caution">
    <text evidence="2">The sequence shown here is derived from an EMBL/GenBank/DDBJ whole genome shotgun (WGS) entry which is preliminary data.</text>
</comment>
<dbReference type="Proteomes" id="UP001311799">
    <property type="component" value="Unassembled WGS sequence"/>
</dbReference>
<accession>A0AAV9Y1T1</accession>